<accession>A0ABP7YT18</accession>
<evidence type="ECO:0000313" key="3">
    <source>
        <dbReference type="Proteomes" id="UP001500101"/>
    </source>
</evidence>
<dbReference type="PANTHER" id="PTHR33993:SF2">
    <property type="entry name" value="VOC DOMAIN-CONTAINING PROTEIN"/>
    <property type="match status" value="1"/>
</dbReference>
<dbReference type="InterPro" id="IPR004360">
    <property type="entry name" value="Glyas_Fos-R_dOase_dom"/>
</dbReference>
<keyword evidence="3" id="KW-1185">Reference proteome</keyword>
<dbReference type="EMBL" id="BAAAZI010000007">
    <property type="protein sequence ID" value="GAA4140512.1"/>
    <property type="molecule type" value="Genomic_DNA"/>
</dbReference>
<dbReference type="RefSeq" id="WP_344674526.1">
    <property type="nucleotide sequence ID" value="NZ_BAAAZI010000007.1"/>
</dbReference>
<dbReference type="InterPro" id="IPR052164">
    <property type="entry name" value="Anthracycline_SecMetBiosynth"/>
</dbReference>
<dbReference type="InterPro" id="IPR029068">
    <property type="entry name" value="Glyas_Bleomycin-R_OHBP_Dase"/>
</dbReference>
<proteinExistence type="predicted"/>
<dbReference type="Gene3D" id="3.10.180.10">
    <property type="entry name" value="2,3-Dihydroxybiphenyl 1,2-Dioxygenase, domain 1"/>
    <property type="match status" value="1"/>
</dbReference>
<dbReference type="SUPFAM" id="SSF54593">
    <property type="entry name" value="Glyoxalase/Bleomycin resistance protein/Dihydroxybiphenyl dioxygenase"/>
    <property type="match status" value="1"/>
</dbReference>
<dbReference type="InterPro" id="IPR037523">
    <property type="entry name" value="VOC_core"/>
</dbReference>
<reference evidence="3" key="1">
    <citation type="journal article" date="2019" name="Int. J. Syst. Evol. Microbiol.">
        <title>The Global Catalogue of Microorganisms (GCM) 10K type strain sequencing project: providing services to taxonomists for standard genome sequencing and annotation.</title>
        <authorList>
            <consortium name="The Broad Institute Genomics Platform"/>
            <consortium name="The Broad Institute Genome Sequencing Center for Infectious Disease"/>
            <person name="Wu L."/>
            <person name="Ma J."/>
        </authorList>
    </citation>
    <scope>NUCLEOTIDE SEQUENCE [LARGE SCALE GENOMIC DNA]</scope>
    <source>
        <strain evidence="3">JCM 16704</strain>
    </source>
</reference>
<protein>
    <submittedName>
        <fullName evidence="2">VOC family protein</fullName>
    </submittedName>
</protein>
<dbReference type="Proteomes" id="UP001500101">
    <property type="component" value="Unassembled WGS sequence"/>
</dbReference>
<name>A0ABP7YT18_9SPHI</name>
<comment type="caution">
    <text evidence="2">The sequence shown here is derived from an EMBL/GenBank/DDBJ whole genome shotgun (WGS) entry which is preliminary data.</text>
</comment>
<sequence>MEEFVKVPKVYFEIPVYDLSRAAAFYTQVFGFEFEKELVERNGIEQLSFQEENLGICGALAKGDMYSPNSNQVAFYYKTYDIDAVLNNVLKAGGTVILPKKIEDNLRYIVAEFGDCEGNRIALHQIYPSK</sequence>
<organism evidence="2 3">
    <name type="scientific">Sphingobacterium kyonggiense</name>
    <dbReference type="NCBI Taxonomy" id="714075"/>
    <lineage>
        <taxon>Bacteria</taxon>
        <taxon>Pseudomonadati</taxon>
        <taxon>Bacteroidota</taxon>
        <taxon>Sphingobacteriia</taxon>
        <taxon>Sphingobacteriales</taxon>
        <taxon>Sphingobacteriaceae</taxon>
        <taxon>Sphingobacterium</taxon>
    </lineage>
</organism>
<gene>
    <name evidence="2" type="ORF">GCM10022216_19670</name>
</gene>
<dbReference type="Pfam" id="PF00903">
    <property type="entry name" value="Glyoxalase"/>
    <property type="match status" value="1"/>
</dbReference>
<evidence type="ECO:0000259" key="1">
    <source>
        <dbReference type="PROSITE" id="PS51819"/>
    </source>
</evidence>
<evidence type="ECO:0000313" key="2">
    <source>
        <dbReference type="EMBL" id="GAA4140512.1"/>
    </source>
</evidence>
<feature type="domain" description="VOC" evidence="1">
    <location>
        <begin position="8"/>
        <end position="126"/>
    </location>
</feature>
<dbReference type="CDD" id="cd07247">
    <property type="entry name" value="SgaA_N_like"/>
    <property type="match status" value="1"/>
</dbReference>
<dbReference type="PROSITE" id="PS51819">
    <property type="entry name" value="VOC"/>
    <property type="match status" value="1"/>
</dbReference>
<dbReference type="PANTHER" id="PTHR33993">
    <property type="entry name" value="GLYOXALASE-RELATED"/>
    <property type="match status" value="1"/>
</dbReference>